<dbReference type="EnsemblPlants" id="OGLUM05G26180.1">
    <property type="protein sequence ID" value="OGLUM05G26180.1"/>
    <property type="gene ID" value="OGLUM05G26180"/>
</dbReference>
<organism evidence="2">
    <name type="scientific">Oryza glumipatula</name>
    <dbReference type="NCBI Taxonomy" id="40148"/>
    <lineage>
        <taxon>Eukaryota</taxon>
        <taxon>Viridiplantae</taxon>
        <taxon>Streptophyta</taxon>
        <taxon>Embryophyta</taxon>
        <taxon>Tracheophyta</taxon>
        <taxon>Spermatophyta</taxon>
        <taxon>Magnoliopsida</taxon>
        <taxon>Liliopsida</taxon>
        <taxon>Poales</taxon>
        <taxon>Poaceae</taxon>
        <taxon>BOP clade</taxon>
        <taxon>Oryzoideae</taxon>
        <taxon>Oryzeae</taxon>
        <taxon>Oryzinae</taxon>
        <taxon>Oryza</taxon>
    </lineage>
</organism>
<evidence type="ECO:0000313" key="3">
    <source>
        <dbReference type="Proteomes" id="UP000026961"/>
    </source>
</evidence>
<reference evidence="2" key="2">
    <citation type="submission" date="2018-05" db="EMBL/GenBank/DDBJ databases">
        <title>OgluRS3 (Oryza glumaepatula Reference Sequence Version 3).</title>
        <authorList>
            <person name="Zhang J."/>
            <person name="Kudrna D."/>
            <person name="Lee S."/>
            <person name="Talag J."/>
            <person name="Welchert J."/>
            <person name="Wing R.A."/>
        </authorList>
    </citation>
    <scope>NUCLEOTIDE SEQUENCE [LARGE SCALE GENOMIC DNA]</scope>
</reference>
<reference evidence="2" key="1">
    <citation type="submission" date="2015-04" db="UniProtKB">
        <authorList>
            <consortium name="EnsemblPlants"/>
        </authorList>
    </citation>
    <scope>IDENTIFICATION</scope>
</reference>
<feature type="region of interest" description="Disordered" evidence="1">
    <location>
        <begin position="1"/>
        <end position="58"/>
    </location>
</feature>
<dbReference type="Proteomes" id="UP000026961">
    <property type="component" value="Chromosome 5"/>
</dbReference>
<proteinExistence type="predicted"/>
<sequence length="156" mass="16249">MEMVEEEMAFTMKLTPEPPPSGLHPPGSPFEGQPTGESTDQKGRAATGSNDAGDGPRAATVAVGRFRAAAATEDWIRAAAVASGRNHVVAAAADLIRAAAVASGRIRVAIAVVSRNLVASTVAVRNRVAAVISNFHRHTNEKKTGRTRPNETSPTT</sequence>
<evidence type="ECO:0000313" key="2">
    <source>
        <dbReference type="EnsemblPlants" id="OGLUM05G26180.1"/>
    </source>
</evidence>
<dbReference type="Gramene" id="OGLUM05G26180.1">
    <property type="protein sequence ID" value="OGLUM05G26180.1"/>
    <property type="gene ID" value="OGLUM05G26180"/>
</dbReference>
<dbReference type="HOGENOM" id="CLU_142510_0_0_1"/>
<feature type="region of interest" description="Disordered" evidence="1">
    <location>
        <begin position="136"/>
        <end position="156"/>
    </location>
</feature>
<accession>A0A0E0A2C5</accession>
<keyword evidence="3" id="KW-1185">Reference proteome</keyword>
<evidence type="ECO:0000256" key="1">
    <source>
        <dbReference type="SAM" id="MobiDB-lite"/>
    </source>
</evidence>
<protein>
    <submittedName>
        <fullName evidence="2">Uncharacterized protein</fullName>
    </submittedName>
</protein>
<name>A0A0E0A2C5_9ORYZ</name>
<feature type="compositionally biased region" description="Pro residues" evidence="1">
    <location>
        <begin position="16"/>
        <end position="28"/>
    </location>
</feature>
<dbReference type="AlphaFoldDB" id="A0A0E0A2C5"/>